<dbReference type="AlphaFoldDB" id="A0A4Y1QXL0"/>
<name>A0A4Y1QXL0_PRUDU</name>
<proteinExistence type="predicted"/>
<reference evidence="2" key="1">
    <citation type="journal article" date="2019" name="Science">
        <title>Mutation of a bHLH transcription factor allowed almond domestication.</title>
        <authorList>
            <person name="Sanchez-Perez R."/>
            <person name="Pavan S."/>
            <person name="Mazzeo R."/>
            <person name="Moldovan C."/>
            <person name="Aiese Cigliano R."/>
            <person name="Del Cueto J."/>
            <person name="Ricciardi F."/>
            <person name="Lotti C."/>
            <person name="Ricciardi L."/>
            <person name="Dicenta F."/>
            <person name="Lopez-Marques R.L."/>
            <person name="Lindberg Moller B."/>
        </authorList>
    </citation>
    <scope>NUCLEOTIDE SEQUENCE</scope>
</reference>
<evidence type="ECO:0000313" key="2">
    <source>
        <dbReference type="EMBL" id="BBG96595.1"/>
    </source>
</evidence>
<accession>A0A4Y1QXL0</accession>
<protein>
    <recommendedName>
        <fullName evidence="1">Reverse transcriptase Ty1/copia-type domain-containing protein</fullName>
    </recommendedName>
</protein>
<gene>
    <name evidence="2" type="ORF">Prudu_005444</name>
</gene>
<organism evidence="2">
    <name type="scientific">Prunus dulcis</name>
    <name type="common">Almond</name>
    <name type="synonym">Amygdalus dulcis</name>
    <dbReference type="NCBI Taxonomy" id="3755"/>
    <lineage>
        <taxon>Eukaryota</taxon>
        <taxon>Viridiplantae</taxon>
        <taxon>Streptophyta</taxon>
        <taxon>Embryophyta</taxon>
        <taxon>Tracheophyta</taxon>
        <taxon>Spermatophyta</taxon>
        <taxon>Magnoliopsida</taxon>
        <taxon>eudicotyledons</taxon>
        <taxon>Gunneridae</taxon>
        <taxon>Pentapetalae</taxon>
        <taxon>rosids</taxon>
        <taxon>fabids</taxon>
        <taxon>Rosales</taxon>
        <taxon>Rosaceae</taxon>
        <taxon>Amygdaloideae</taxon>
        <taxon>Amygdaleae</taxon>
        <taxon>Prunus</taxon>
    </lineage>
</organism>
<sequence>MNIEMKALQKNNTWDIVDQPKEPVKCRWMFIVKCNAYGTVERYKARLVAKGFTQT</sequence>
<dbReference type="InterPro" id="IPR013103">
    <property type="entry name" value="RVT_2"/>
</dbReference>
<dbReference type="Pfam" id="PF07727">
    <property type="entry name" value="RVT_2"/>
    <property type="match status" value="1"/>
</dbReference>
<dbReference type="EMBL" id="AP019298">
    <property type="protein sequence ID" value="BBG96595.1"/>
    <property type="molecule type" value="Genomic_DNA"/>
</dbReference>
<feature type="domain" description="Reverse transcriptase Ty1/copia-type" evidence="1">
    <location>
        <begin position="11"/>
        <end position="54"/>
    </location>
</feature>
<evidence type="ECO:0000259" key="1">
    <source>
        <dbReference type="Pfam" id="PF07727"/>
    </source>
</evidence>